<reference evidence="2 3" key="1">
    <citation type="journal article" date="2023" name="BMC Biotechnol.">
        <title>Vitis rotundifolia cv Carlos genome sequencing.</title>
        <authorList>
            <person name="Huff M."/>
            <person name="Hulse-Kemp A."/>
            <person name="Scheffler B."/>
            <person name="Youngblood R."/>
            <person name="Simpson S."/>
            <person name="Babiker E."/>
            <person name="Staton M."/>
        </authorList>
    </citation>
    <scope>NUCLEOTIDE SEQUENCE [LARGE SCALE GENOMIC DNA]</scope>
    <source>
        <tissue evidence="2">Leaf</tissue>
    </source>
</reference>
<feature type="region of interest" description="Disordered" evidence="1">
    <location>
        <begin position="225"/>
        <end position="246"/>
    </location>
</feature>
<organism evidence="2 3">
    <name type="scientific">Vitis rotundifolia</name>
    <name type="common">Muscadine grape</name>
    <dbReference type="NCBI Taxonomy" id="103349"/>
    <lineage>
        <taxon>Eukaryota</taxon>
        <taxon>Viridiplantae</taxon>
        <taxon>Streptophyta</taxon>
        <taxon>Embryophyta</taxon>
        <taxon>Tracheophyta</taxon>
        <taxon>Spermatophyta</taxon>
        <taxon>Magnoliopsida</taxon>
        <taxon>eudicotyledons</taxon>
        <taxon>Gunneridae</taxon>
        <taxon>Pentapetalae</taxon>
        <taxon>rosids</taxon>
        <taxon>Vitales</taxon>
        <taxon>Vitaceae</taxon>
        <taxon>Viteae</taxon>
        <taxon>Vitis</taxon>
    </lineage>
</organism>
<dbReference type="AlphaFoldDB" id="A0AA38Z6D1"/>
<proteinExistence type="predicted"/>
<protein>
    <submittedName>
        <fullName evidence="2">Uncharacterized protein</fullName>
    </submittedName>
</protein>
<dbReference type="EMBL" id="JARBHA010000014">
    <property type="protein sequence ID" value="KAJ9683072.1"/>
    <property type="molecule type" value="Genomic_DNA"/>
</dbReference>
<comment type="caution">
    <text evidence="2">The sequence shown here is derived from an EMBL/GenBank/DDBJ whole genome shotgun (WGS) entry which is preliminary data.</text>
</comment>
<dbReference type="Proteomes" id="UP001168098">
    <property type="component" value="Unassembled WGS sequence"/>
</dbReference>
<keyword evidence="3" id="KW-1185">Reference proteome</keyword>
<evidence type="ECO:0000313" key="2">
    <source>
        <dbReference type="EMBL" id="KAJ9683072.1"/>
    </source>
</evidence>
<name>A0AA38Z6D1_VITRO</name>
<evidence type="ECO:0000256" key="1">
    <source>
        <dbReference type="SAM" id="MobiDB-lite"/>
    </source>
</evidence>
<accession>A0AA38Z6D1</accession>
<gene>
    <name evidence="2" type="ORF">PVL29_018877</name>
</gene>
<sequence>MITSNKRNHHTLLTAQNLLTVIRKPQSHVLPIIPRGVSKVVVLGEHHVLKNLLFYEKAHEADEEAHEANAKARQECLDHKDEKRQEGKLKKAPGEKVKVLALVLASPFDFTPSIPSSPKSFVPDSGDNLDPLRYDLDPLRSDLNPRSSESEPVMPYIFYKSDAEEEMVRKWLFKPIEVVAPPAKRSCLEEVHEDPVMDPPPTPVPPFYAIGSSSVPATASSFRTETCSAQDGAPDCPSPTENDIDQKDALSSISSPNWEEMMEILRRMPCFTDAESPSTKLLDFFPFTKQVLVSLGGDPPISVTTWLPLGTIESTVSLFNYYKTAQPKKL</sequence>
<evidence type="ECO:0000313" key="3">
    <source>
        <dbReference type="Proteomes" id="UP001168098"/>
    </source>
</evidence>